<dbReference type="GO" id="GO:0005506">
    <property type="term" value="F:iron ion binding"/>
    <property type="evidence" value="ECO:0007669"/>
    <property type="project" value="InterPro"/>
</dbReference>
<dbReference type="Gene3D" id="1.10.630.10">
    <property type="entry name" value="Cytochrome P450"/>
    <property type="match status" value="1"/>
</dbReference>
<evidence type="ECO:0000256" key="12">
    <source>
        <dbReference type="ARBA" id="ARBA00023136"/>
    </source>
</evidence>
<keyword evidence="14" id="KW-0175">Coiled coil</keyword>
<dbReference type="PRINTS" id="PR00385">
    <property type="entry name" value="P450"/>
</dbReference>
<evidence type="ECO:0000256" key="5">
    <source>
        <dbReference type="ARBA" id="ARBA00022617"/>
    </source>
</evidence>
<dbReference type="PANTHER" id="PTHR24291">
    <property type="entry name" value="CYTOCHROME P450 FAMILY 4"/>
    <property type="match status" value="1"/>
</dbReference>
<feature type="binding site" description="axial binding residue" evidence="13">
    <location>
        <position position="448"/>
    </location>
    <ligand>
        <name>heme</name>
        <dbReference type="ChEBI" id="CHEBI:30413"/>
    </ligand>
    <ligandPart>
        <name>Fe</name>
        <dbReference type="ChEBI" id="CHEBI:18248"/>
    </ligandPart>
</feature>
<keyword evidence="15" id="KW-0812">Transmembrane</keyword>
<evidence type="ECO:0000256" key="8">
    <source>
        <dbReference type="ARBA" id="ARBA00022848"/>
    </source>
</evidence>
<evidence type="ECO:0000256" key="11">
    <source>
        <dbReference type="ARBA" id="ARBA00023033"/>
    </source>
</evidence>
<feature type="coiled-coil region" evidence="14">
    <location>
        <begin position="246"/>
        <end position="273"/>
    </location>
</feature>
<keyword evidence="7" id="KW-0256">Endoplasmic reticulum</keyword>
<keyword evidence="9" id="KW-0560">Oxidoreductase</keyword>
<comment type="subcellular location">
    <subcellularLocation>
        <location evidence="3">Endoplasmic reticulum membrane</location>
        <topology evidence="3">Peripheral membrane protein</topology>
    </subcellularLocation>
    <subcellularLocation>
        <location evidence="2">Microsome membrane</location>
        <topology evidence="2">Peripheral membrane protein</topology>
    </subcellularLocation>
</comment>
<evidence type="ECO:0000256" key="10">
    <source>
        <dbReference type="ARBA" id="ARBA00023004"/>
    </source>
</evidence>
<dbReference type="Proteomes" id="UP001152759">
    <property type="component" value="Chromosome 1"/>
</dbReference>
<evidence type="ECO:0000256" key="3">
    <source>
        <dbReference type="ARBA" id="ARBA00004406"/>
    </source>
</evidence>
<keyword evidence="8" id="KW-0492">Microsome</keyword>
<gene>
    <name evidence="16" type="ORF">BEMITA_LOCUS1521</name>
</gene>
<dbReference type="GO" id="GO:0004497">
    <property type="term" value="F:monooxygenase activity"/>
    <property type="evidence" value="ECO:0007669"/>
    <property type="project" value="UniProtKB-KW"/>
</dbReference>
<keyword evidence="5 13" id="KW-0349">Heme</keyword>
<dbReference type="PANTHER" id="PTHR24291:SF189">
    <property type="entry name" value="CYTOCHROME P450 4C3-RELATED"/>
    <property type="match status" value="1"/>
</dbReference>
<dbReference type="GO" id="GO:0020037">
    <property type="term" value="F:heme binding"/>
    <property type="evidence" value="ECO:0007669"/>
    <property type="project" value="InterPro"/>
</dbReference>
<accession>A0A9P0A0T8</accession>
<protein>
    <recommendedName>
        <fullName evidence="18">Cytochrome P450</fullName>
    </recommendedName>
</protein>
<evidence type="ECO:0000256" key="1">
    <source>
        <dbReference type="ARBA" id="ARBA00001971"/>
    </source>
</evidence>
<evidence type="ECO:0008006" key="18">
    <source>
        <dbReference type="Google" id="ProtNLM"/>
    </source>
</evidence>
<dbReference type="InterPro" id="IPR050196">
    <property type="entry name" value="Cytochrome_P450_Monoox"/>
</dbReference>
<evidence type="ECO:0000256" key="4">
    <source>
        <dbReference type="ARBA" id="ARBA00010617"/>
    </source>
</evidence>
<keyword evidence="17" id="KW-1185">Reference proteome</keyword>
<keyword evidence="15" id="KW-1133">Transmembrane helix</keyword>
<dbReference type="InterPro" id="IPR001128">
    <property type="entry name" value="Cyt_P450"/>
</dbReference>
<sequence length="515" mass="59604">MKLLEASLEIKANLLLWIGVLTMLLVIFFKQRWKHRKIYKFMRTMPGPPSFPLIGSAYFALKITDQNLCEVLREQMEKYPNGCYWIKNEPWFITGDPKVITALLSSSQNIHKTQLYDYFEAHGSGIFCANGDSWRKIRKTINPSFRTNVLNSFGASFSYHTKTFIEKLNEFADGEKMVDLFAPVHLCTIDFVCENMMGCRMEIQKRNMMFLSTNLEKSSEMIHTRIFNFLLQPDLIYTLLGKKKELQRLVQGMRDLAKEMIELRTKYREETRLSNTNSEIVPIFMENLLNSVESGVTSSERAVDETVEMFIAGSITTATTAAWILKIFAQRPEIQERAYKEIMEINNGQEITLEDVSKLTYLEMVVKETLRHFGIPFVGRALVEDLQVDEKMTIPAGVSVMPILFVLHHDPAFWEKPNEFYPDHFSQINEQKRPKGVFVPFLNGPRHCPGNKYAYQSVKYLIANTLLHYEFSSDEEAPVDIQNANYRILFMVWPLTGFRAKIRRRANSPSNPQAG</sequence>
<dbReference type="EMBL" id="OU963862">
    <property type="protein sequence ID" value="CAH0381917.1"/>
    <property type="molecule type" value="Genomic_DNA"/>
</dbReference>
<proteinExistence type="inferred from homology"/>
<evidence type="ECO:0000256" key="6">
    <source>
        <dbReference type="ARBA" id="ARBA00022723"/>
    </source>
</evidence>
<dbReference type="InterPro" id="IPR036396">
    <property type="entry name" value="Cyt_P450_sf"/>
</dbReference>
<evidence type="ECO:0000256" key="13">
    <source>
        <dbReference type="PIRSR" id="PIRSR602401-1"/>
    </source>
</evidence>
<name>A0A9P0A0T8_BEMTA</name>
<evidence type="ECO:0000256" key="14">
    <source>
        <dbReference type="SAM" id="Coils"/>
    </source>
</evidence>
<evidence type="ECO:0000256" key="9">
    <source>
        <dbReference type="ARBA" id="ARBA00023002"/>
    </source>
</evidence>
<evidence type="ECO:0000313" key="16">
    <source>
        <dbReference type="EMBL" id="CAH0381917.1"/>
    </source>
</evidence>
<dbReference type="GO" id="GO:0005789">
    <property type="term" value="C:endoplasmic reticulum membrane"/>
    <property type="evidence" value="ECO:0007669"/>
    <property type="project" value="UniProtKB-SubCell"/>
</dbReference>
<reference evidence="16" key="1">
    <citation type="submission" date="2021-12" db="EMBL/GenBank/DDBJ databases">
        <authorList>
            <person name="King R."/>
        </authorList>
    </citation>
    <scope>NUCLEOTIDE SEQUENCE</scope>
</reference>
<evidence type="ECO:0000256" key="7">
    <source>
        <dbReference type="ARBA" id="ARBA00022824"/>
    </source>
</evidence>
<comment type="similarity">
    <text evidence="4">Belongs to the cytochrome P450 family.</text>
</comment>
<comment type="cofactor">
    <cofactor evidence="1 13">
        <name>heme</name>
        <dbReference type="ChEBI" id="CHEBI:30413"/>
    </cofactor>
</comment>
<keyword evidence="6 13" id="KW-0479">Metal-binding</keyword>
<evidence type="ECO:0000256" key="2">
    <source>
        <dbReference type="ARBA" id="ARBA00004174"/>
    </source>
</evidence>
<keyword evidence="12 15" id="KW-0472">Membrane</keyword>
<dbReference type="AlphaFoldDB" id="A0A9P0A0T8"/>
<evidence type="ECO:0000313" key="17">
    <source>
        <dbReference type="Proteomes" id="UP001152759"/>
    </source>
</evidence>
<keyword evidence="11" id="KW-0503">Monooxygenase</keyword>
<organism evidence="16 17">
    <name type="scientific">Bemisia tabaci</name>
    <name type="common">Sweetpotato whitefly</name>
    <name type="synonym">Aleurodes tabaci</name>
    <dbReference type="NCBI Taxonomy" id="7038"/>
    <lineage>
        <taxon>Eukaryota</taxon>
        <taxon>Metazoa</taxon>
        <taxon>Ecdysozoa</taxon>
        <taxon>Arthropoda</taxon>
        <taxon>Hexapoda</taxon>
        <taxon>Insecta</taxon>
        <taxon>Pterygota</taxon>
        <taxon>Neoptera</taxon>
        <taxon>Paraneoptera</taxon>
        <taxon>Hemiptera</taxon>
        <taxon>Sternorrhyncha</taxon>
        <taxon>Aleyrodoidea</taxon>
        <taxon>Aleyrodidae</taxon>
        <taxon>Aleyrodinae</taxon>
        <taxon>Bemisia</taxon>
    </lineage>
</organism>
<evidence type="ECO:0000256" key="15">
    <source>
        <dbReference type="SAM" id="Phobius"/>
    </source>
</evidence>
<dbReference type="PRINTS" id="PR00463">
    <property type="entry name" value="EP450I"/>
</dbReference>
<dbReference type="InterPro" id="IPR002401">
    <property type="entry name" value="Cyt_P450_E_grp-I"/>
</dbReference>
<dbReference type="SUPFAM" id="SSF48264">
    <property type="entry name" value="Cytochrome P450"/>
    <property type="match status" value="1"/>
</dbReference>
<feature type="transmembrane region" description="Helical" evidence="15">
    <location>
        <begin position="12"/>
        <end position="29"/>
    </location>
</feature>
<dbReference type="GO" id="GO:0016705">
    <property type="term" value="F:oxidoreductase activity, acting on paired donors, with incorporation or reduction of molecular oxygen"/>
    <property type="evidence" value="ECO:0007669"/>
    <property type="project" value="InterPro"/>
</dbReference>
<dbReference type="Pfam" id="PF00067">
    <property type="entry name" value="p450"/>
    <property type="match status" value="1"/>
</dbReference>
<keyword evidence="10 13" id="KW-0408">Iron</keyword>